<keyword evidence="2" id="KW-1185">Reference proteome</keyword>
<dbReference type="EMBL" id="UGPY01000001">
    <property type="protein sequence ID" value="STY97991.1"/>
    <property type="molecule type" value="Genomic_DNA"/>
</dbReference>
<reference evidence="1 2" key="1">
    <citation type="submission" date="2018-06" db="EMBL/GenBank/DDBJ databases">
        <authorList>
            <consortium name="Pathogen Informatics"/>
            <person name="Doyle S."/>
        </authorList>
    </citation>
    <scope>NUCLEOTIDE SEQUENCE [LARGE SCALE GENOMIC DNA]</scope>
    <source>
        <strain evidence="1 2">NCTC10465</strain>
    </source>
</reference>
<sequence>MDVDQSLNLISLTVHDCLTVFKIFLDSFLAINLHYSFTLPITYQNSAVRRQIFTAHANL</sequence>
<evidence type="ECO:0000313" key="2">
    <source>
        <dbReference type="Proteomes" id="UP000255230"/>
    </source>
</evidence>
<evidence type="ECO:0000313" key="1">
    <source>
        <dbReference type="EMBL" id="STY97991.1"/>
    </source>
</evidence>
<dbReference type="AlphaFoldDB" id="A0A378QAZ7"/>
<organism evidence="1 2">
    <name type="scientific">Faucicola osloensis</name>
    <name type="common">Moraxella osloensis</name>
    <dbReference type="NCBI Taxonomy" id="34062"/>
    <lineage>
        <taxon>Bacteria</taxon>
        <taxon>Pseudomonadati</taxon>
        <taxon>Pseudomonadota</taxon>
        <taxon>Gammaproteobacteria</taxon>
        <taxon>Moraxellales</taxon>
        <taxon>Moraxellaceae</taxon>
        <taxon>Faucicola</taxon>
    </lineage>
</organism>
<dbReference type="Proteomes" id="UP000255230">
    <property type="component" value="Unassembled WGS sequence"/>
</dbReference>
<protein>
    <submittedName>
        <fullName evidence="1">Uncharacterized protein</fullName>
    </submittedName>
</protein>
<proteinExistence type="predicted"/>
<gene>
    <name evidence="1" type="ORF">NCTC10465_01790</name>
</gene>
<accession>A0A378QAZ7</accession>
<name>A0A378QAZ7_FAUOS</name>